<accession>A0A1F6T6V1</accession>
<name>A0A1F6T6V1_9PROT</name>
<sequence length="191" mass="21550">MSIFGSLILVGGVQASTGVDPEARLPYWEVRGNDVSIRFVQRLPDQTRGFFLARGFKPAQAGTIAQSCVFQSIFKNTSSPSGPATIQYNLREWSIHAGTQRRGMKTREDWKQEWQAGRVARPAQLAFEWALLPTRQQYGPGDYNWGMSVFNLKPGTQFDLDVVWYRNGHRQVARIKAIRCAADVTMEPTDP</sequence>
<evidence type="ECO:0000313" key="1">
    <source>
        <dbReference type="EMBL" id="OGI40861.1"/>
    </source>
</evidence>
<organism evidence="1 2">
    <name type="scientific">Candidatus Muproteobacteria bacterium RBG_16_62_13</name>
    <dbReference type="NCBI Taxonomy" id="1817756"/>
    <lineage>
        <taxon>Bacteria</taxon>
        <taxon>Pseudomonadati</taxon>
        <taxon>Pseudomonadota</taxon>
        <taxon>Candidatus Muproteobacteria</taxon>
    </lineage>
</organism>
<dbReference type="Proteomes" id="UP000178379">
    <property type="component" value="Unassembled WGS sequence"/>
</dbReference>
<protein>
    <submittedName>
        <fullName evidence="1">Uncharacterized protein</fullName>
    </submittedName>
</protein>
<reference evidence="1 2" key="1">
    <citation type="journal article" date="2016" name="Nat. Commun.">
        <title>Thousands of microbial genomes shed light on interconnected biogeochemical processes in an aquifer system.</title>
        <authorList>
            <person name="Anantharaman K."/>
            <person name="Brown C.T."/>
            <person name="Hug L.A."/>
            <person name="Sharon I."/>
            <person name="Castelle C.J."/>
            <person name="Probst A.J."/>
            <person name="Thomas B.C."/>
            <person name="Singh A."/>
            <person name="Wilkins M.J."/>
            <person name="Karaoz U."/>
            <person name="Brodie E.L."/>
            <person name="Williams K.H."/>
            <person name="Hubbard S.S."/>
            <person name="Banfield J.F."/>
        </authorList>
    </citation>
    <scope>NUCLEOTIDE SEQUENCE [LARGE SCALE GENOMIC DNA]</scope>
</reference>
<proteinExistence type="predicted"/>
<dbReference type="EMBL" id="MFSQ01000050">
    <property type="protein sequence ID" value="OGI40861.1"/>
    <property type="molecule type" value="Genomic_DNA"/>
</dbReference>
<dbReference type="STRING" id="1817756.A2140_09230"/>
<dbReference type="AlphaFoldDB" id="A0A1F6T6V1"/>
<evidence type="ECO:0000313" key="2">
    <source>
        <dbReference type="Proteomes" id="UP000178379"/>
    </source>
</evidence>
<gene>
    <name evidence="1" type="ORF">A2140_09230</name>
</gene>
<comment type="caution">
    <text evidence="1">The sequence shown here is derived from an EMBL/GenBank/DDBJ whole genome shotgun (WGS) entry which is preliminary data.</text>
</comment>